<keyword evidence="4 10" id="KW-0694">RNA-binding</keyword>
<keyword evidence="3" id="KW-0699">rRNA-binding</keyword>
<dbReference type="GO" id="GO:0005763">
    <property type="term" value="C:mitochondrial small ribosomal subunit"/>
    <property type="evidence" value="ECO:0007669"/>
    <property type="project" value="TreeGrafter"/>
</dbReference>
<dbReference type="AlphaFoldDB" id="A0A1B2JDE9"/>
<dbReference type="Pfam" id="PF01479">
    <property type="entry name" value="S4"/>
    <property type="match status" value="1"/>
</dbReference>
<dbReference type="GO" id="GO:0042274">
    <property type="term" value="P:ribosomal small subunit biogenesis"/>
    <property type="evidence" value="ECO:0007669"/>
    <property type="project" value="TreeGrafter"/>
</dbReference>
<evidence type="ECO:0000256" key="10">
    <source>
        <dbReference type="PROSITE-ProRule" id="PRU00182"/>
    </source>
</evidence>
<comment type="subcellular location">
    <subcellularLocation>
        <location evidence="1">Mitochondrion</location>
    </subcellularLocation>
</comment>
<evidence type="ECO:0000256" key="8">
    <source>
        <dbReference type="ARBA" id="ARBA00037226"/>
    </source>
</evidence>
<proteinExistence type="inferred from homology"/>
<gene>
    <name evidence="12" type="ORF">ATY40_BA7502273</name>
</gene>
<dbReference type="GO" id="GO:0019843">
    <property type="term" value="F:rRNA binding"/>
    <property type="evidence" value="ECO:0007669"/>
    <property type="project" value="UniProtKB-KW"/>
</dbReference>
<evidence type="ECO:0000313" key="12">
    <source>
        <dbReference type="EMBL" id="ANZ76002.1"/>
    </source>
</evidence>
<dbReference type="SMART" id="SM00363">
    <property type="entry name" value="S4"/>
    <property type="match status" value="1"/>
</dbReference>
<dbReference type="InterPro" id="IPR036986">
    <property type="entry name" value="S4_RNA-bd_sf"/>
</dbReference>
<feature type="domain" description="RNA-binding S4" evidence="11">
    <location>
        <begin position="103"/>
        <end position="166"/>
    </location>
</feature>
<evidence type="ECO:0000256" key="9">
    <source>
        <dbReference type="ARBA" id="ARBA00071419"/>
    </source>
</evidence>
<evidence type="ECO:0000256" key="7">
    <source>
        <dbReference type="ARBA" id="ARBA00023274"/>
    </source>
</evidence>
<evidence type="ECO:0000256" key="4">
    <source>
        <dbReference type="ARBA" id="ARBA00022884"/>
    </source>
</evidence>
<dbReference type="FunFam" id="3.10.290.10:FF:000025">
    <property type="entry name" value="30S ribosomal subunit S4"/>
    <property type="match status" value="1"/>
</dbReference>
<dbReference type="PANTHER" id="PTHR11831:SF4">
    <property type="entry name" value="SMALL RIBOSOMAL SUBUNIT PROTEIN US4M"/>
    <property type="match status" value="1"/>
</dbReference>
<organism evidence="12 13">
    <name type="scientific">Komagataella pastoris</name>
    <name type="common">Yeast</name>
    <name type="synonym">Pichia pastoris</name>
    <dbReference type="NCBI Taxonomy" id="4922"/>
    <lineage>
        <taxon>Eukaryota</taxon>
        <taxon>Fungi</taxon>
        <taxon>Dikarya</taxon>
        <taxon>Ascomycota</taxon>
        <taxon>Saccharomycotina</taxon>
        <taxon>Pichiomycetes</taxon>
        <taxon>Pichiales</taxon>
        <taxon>Pichiaceae</taxon>
        <taxon>Komagataella</taxon>
    </lineage>
</organism>
<sequence>MPRKAVLLKSLTRGRLRASMNKYNLFNLYKKQRPGFNGQSLYQQKWNSKAETRAYHGEHLRESKWQHIFSPKLQGVAQLDASLQGGNTEETPMMLQTFAVLEKRLDVALFRAMFASSVRQARQYILHKYVSVNGVVMRHPNYELSPGDVFSVRPDKVLEALGKSKPDLKTSYKVDQIQISRWNKFVKESKASPLEVWQRQQAKKQSRGESNLIATNDKERVKKIREFNNKLEARRQLKQQSTTRQSILVDVIDIVRGTKKEITPEVFEGKFGSGLKEKVFQVYQTLGEKHNLLNLPEDENTLEHVTKFITDKEPIEESKQKRTKQLLSEINTKYLEHIREQFEQSKVNEDAKELPYDPSWADSLRRHKNLGSWDEVEEHGEKCLKVNFPWQKGLFGRQDSSKTYFTPWTPRPFLAPFAVLPQHLEISFETCHAVYLRDPVSRPGESEVITPLPVDVHKRAYMWYQRKGQ</sequence>
<dbReference type="PROSITE" id="PS50889">
    <property type="entry name" value="S4"/>
    <property type="match status" value="1"/>
</dbReference>
<comment type="function">
    <text evidence="8">Component of the mitochondrial ribosome (mitoribosome), a dedicated translation machinery responsible for the synthesis of mitochondrial genome-encoded proteins, including at least some of the essential transmembrane subunits of the mitochondrial respiratory chain. The mitoribosomes are attached to the mitochondrial inner membrane and translation products are cotranslationally integrated into the membrane.</text>
</comment>
<keyword evidence="5" id="KW-0689">Ribosomal protein</keyword>
<dbReference type="GO" id="GO:0003735">
    <property type="term" value="F:structural constituent of ribosome"/>
    <property type="evidence" value="ECO:0007669"/>
    <property type="project" value="TreeGrafter"/>
</dbReference>
<dbReference type="EMBL" id="CP014585">
    <property type="protein sequence ID" value="ANZ76002.1"/>
    <property type="molecule type" value="Genomic_DNA"/>
</dbReference>
<keyword evidence="13" id="KW-1185">Reference proteome</keyword>
<dbReference type="PANTHER" id="PTHR11831">
    <property type="entry name" value="30S 40S RIBOSOMAL PROTEIN"/>
    <property type="match status" value="1"/>
</dbReference>
<protein>
    <recommendedName>
        <fullName evidence="9">Small ribosomal subunit protein uS4m</fullName>
    </recommendedName>
</protein>
<evidence type="ECO:0000313" key="13">
    <source>
        <dbReference type="Proteomes" id="UP000094565"/>
    </source>
</evidence>
<accession>A0A1B2JDE9</accession>
<keyword evidence="6" id="KW-0496">Mitochondrion</keyword>
<name>A0A1B2JDE9_PICPA</name>
<dbReference type="InterPro" id="IPR022801">
    <property type="entry name" value="Ribosomal_uS4"/>
</dbReference>
<keyword evidence="7" id="KW-0687">Ribonucleoprotein</keyword>
<dbReference type="Gene3D" id="3.10.290.10">
    <property type="entry name" value="RNA-binding S4 domain"/>
    <property type="match status" value="1"/>
</dbReference>
<dbReference type="OrthoDB" id="3356781at2759"/>
<evidence type="ECO:0000256" key="3">
    <source>
        <dbReference type="ARBA" id="ARBA00022730"/>
    </source>
</evidence>
<dbReference type="InterPro" id="IPR002942">
    <property type="entry name" value="S4_RNA-bd"/>
</dbReference>
<evidence type="ECO:0000256" key="6">
    <source>
        <dbReference type="ARBA" id="ARBA00023128"/>
    </source>
</evidence>
<dbReference type="CDD" id="cd00165">
    <property type="entry name" value="S4"/>
    <property type="match status" value="1"/>
</dbReference>
<evidence type="ECO:0000256" key="1">
    <source>
        <dbReference type="ARBA" id="ARBA00004173"/>
    </source>
</evidence>
<dbReference type="Proteomes" id="UP000094565">
    <property type="component" value="Chromosome 2"/>
</dbReference>
<reference evidence="12 13" key="1">
    <citation type="submission" date="2016-02" db="EMBL/GenBank/DDBJ databases">
        <title>Comparative genomic and transcriptomic foundation for Pichia pastoris.</title>
        <authorList>
            <person name="Love K.R."/>
            <person name="Shah K.A."/>
            <person name="Whittaker C.A."/>
            <person name="Wu J."/>
            <person name="Bartlett M.C."/>
            <person name="Ma D."/>
            <person name="Leeson R.L."/>
            <person name="Priest M."/>
            <person name="Young S.K."/>
            <person name="Love J.C."/>
        </authorList>
    </citation>
    <scope>NUCLEOTIDE SEQUENCE [LARGE SCALE GENOMIC DNA]</scope>
    <source>
        <strain evidence="12 13">ATCC 28485</strain>
    </source>
</reference>
<evidence type="ECO:0000256" key="2">
    <source>
        <dbReference type="ARBA" id="ARBA00007465"/>
    </source>
</evidence>
<dbReference type="SUPFAM" id="SSF55174">
    <property type="entry name" value="Alpha-L RNA-binding motif"/>
    <property type="match status" value="1"/>
</dbReference>
<evidence type="ECO:0000259" key="11">
    <source>
        <dbReference type="SMART" id="SM00363"/>
    </source>
</evidence>
<evidence type="ECO:0000256" key="5">
    <source>
        <dbReference type="ARBA" id="ARBA00022980"/>
    </source>
</evidence>
<comment type="similarity">
    <text evidence="2">Belongs to the universal ribosomal protein uS4 family.</text>
</comment>